<keyword evidence="3" id="KW-1185">Reference proteome</keyword>
<dbReference type="AlphaFoldDB" id="A0A1Y6BUP4"/>
<dbReference type="Proteomes" id="UP000192907">
    <property type="component" value="Unassembled WGS sequence"/>
</dbReference>
<evidence type="ECO:0000256" key="1">
    <source>
        <dbReference type="SAM" id="Phobius"/>
    </source>
</evidence>
<feature type="transmembrane region" description="Helical" evidence="1">
    <location>
        <begin position="12"/>
        <end position="33"/>
    </location>
</feature>
<organism evidence="2 3">
    <name type="scientific">Pseudobacteriovorax antillogorgiicola</name>
    <dbReference type="NCBI Taxonomy" id="1513793"/>
    <lineage>
        <taxon>Bacteria</taxon>
        <taxon>Pseudomonadati</taxon>
        <taxon>Bdellovibrionota</taxon>
        <taxon>Oligoflexia</taxon>
        <taxon>Oligoflexales</taxon>
        <taxon>Pseudobacteriovoracaceae</taxon>
        <taxon>Pseudobacteriovorax</taxon>
    </lineage>
</organism>
<proteinExistence type="predicted"/>
<dbReference type="EMBL" id="FWZT01000007">
    <property type="protein sequence ID" value="SMF22200.1"/>
    <property type="molecule type" value="Genomic_DNA"/>
</dbReference>
<dbReference type="RefSeq" id="WP_132318335.1">
    <property type="nucleotide sequence ID" value="NZ_FWZT01000007.1"/>
</dbReference>
<keyword evidence="1" id="KW-0812">Transmembrane</keyword>
<accession>A0A1Y6BUP4</accession>
<protein>
    <submittedName>
        <fullName evidence="2">Uncharacterized protein</fullName>
    </submittedName>
</protein>
<evidence type="ECO:0000313" key="3">
    <source>
        <dbReference type="Proteomes" id="UP000192907"/>
    </source>
</evidence>
<evidence type="ECO:0000313" key="2">
    <source>
        <dbReference type="EMBL" id="SMF22200.1"/>
    </source>
</evidence>
<keyword evidence="1" id="KW-1133">Transmembrane helix</keyword>
<keyword evidence="1" id="KW-0472">Membrane</keyword>
<reference evidence="3" key="1">
    <citation type="submission" date="2017-04" db="EMBL/GenBank/DDBJ databases">
        <authorList>
            <person name="Varghese N."/>
            <person name="Submissions S."/>
        </authorList>
    </citation>
    <scope>NUCLEOTIDE SEQUENCE [LARGE SCALE GENOMIC DNA]</scope>
    <source>
        <strain evidence="3">RKEM611</strain>
    </source>
</reference>
<name>A0A1Y6BUP4_9BACT</name>
<gene>
    <name evidence="2" type="ORF">SAMN06296036_107172</name>
</gene>
<sequence>MRKIFADQRGSAPLLTLSMAGLISGAVMVNQAFQVNRLLRATQHDSHQSQTQQANLSAFSILKTKICSDPQLQFNDLRFISLEPYQVSQGKLVLPIGNLHQSRDFDDMFRNPDGSEDTVNIVAEIIHNQFPDYLDLSITSAFRNAQQTTTGRIDCRNGFYRDAIKKFEGLNETFAESFQYGTPDPKVDYLFVIDNSSSTRRLISKVYDGFVRVLKDPKNFSNNSMLAVMTTGVAQLDDLGLRHKSYGSAPWLKHGLDLRQEPGFLDFVNADAIQNYRNLYPNNTQIQENYRLDGCREKWFRPYQKTANQETFCLRAALQTSLSDANAEAGITAFEQLLLKNTGHQLFRRDAMVHVIFISDTHDPGNGNRELRDNIKEYNSLRRLVRIDNQIKNLKFHAFAPRHSTDCSLGESFSDASYYKLAEDSGGLTFDICDEPDYAKLLKNLVQNANVEEPSFNLKLSPRLISKVELNGKVLDRQWYRLDGNAVIINGLDPKKAVELKISYSL</sequence>